<feature type="domain" description="Major facilitator superfamily (MFS) profile" evidence="6">
    <location>
        <begin position="27"/>
        <end position="424"/>
    </location>
</feature>
<dbReference type="AlphaFoldDB" id="F1L5S7"/>
<dbReference type="InterPro" id="IPR001958">
    <property type="entry name" value="Tet-R_TetA/multi-R_MdtG-like"/>
</dbReference>
<evidence type="ECO:0000256" key="1">
    <source>
        <dbReference type="ARBA" id="ARBA00004141"/>
    </source>
</evidence>
<dbReference type="PROSITE" id="PS50850">
    <property type="entry name" value="MFS"/>
    <property type="match status" value="1"/>
</dbReference>
<feature type="transmembrane region" description="Helical" evidence="5">
    <location>
        <begin position="31"/>
        <end position="51"/>
    </location>
</feature>
<accession>F1L5S7</accession>
<keyword evidence="3 5" id="KW-1133">Transmembrane helix</keyword>
<proteinExistence type="evidence at transcript level"/>
<evidence type="ECO:0000256" key="5">
    <source>
        <dbReference type="SAM" id="Phobius"/>
    </source>
</evidence>
<dbReference type="Gene3D" id="1.20.1250.20">
    <property type="entry name" value="MFS general substrate transporter like domains"/>
    <property type="match status" value="1"/>
</dbReference>
<evidence type="ECO:0000256" key="2">
    <source>
        <dbReference type="ARBA" id="ARBA00022692"/>
    </source>
</evidence>
<feature type="transmembrane region" description="Helical" evidence="5">
    <location>
        <begin position="188"/>
        <end position="210"/>
    </location>
</feature>
<dbReference type="GO" id="GO:0005635">
    <property type="term" value="C:nuclear envelope"/>
    <property type="evidence" value="ECO:0007669"/>
    <property type="project" value="TreeGrafter"/>
</dbReference>
<feature type="transmembrane region" description="Helical" evidence="5">
    <location>
        <begin position="71"/>
        <end position="89"/>
    </location>
</feature>
<sequence>MKEGNDYADEQTSPATTTVSNMWRIPLTSKMIRTSIVIAYSLSVLYNVSFFSQMTMLPYIVKRLTISDIDFGLIQTFFGVMQMLGGPLYGYLIRRIGIRSALILCYSCTIASSLMTFASMDKSSLYMSMLPSIFMHGQQGHQTLLSALTTPGKERTNAFSRMGITFGLGFIFTPLLTTISRKLFTDEAPLITSAIISAIAIYIVVVYLRLEKPNDDEEEMKNEDEGEKKRKVTIEVIVNIARRPGVAMTFAKKCALITPMLLTISITQIYMIKTFQLTPEMNSFIQIFVGVIIMFNNGFVVVWLRQRFNEEFLLTMGATTFLIGNVLHTQWYKLWIVFCTIPFTCLGMSIVGTVADSLLTSLVHVDEQALILGALHAMNALTRTFGPAMAGYMLERFGFSIFGLIGAAMSTIVLISDLIRIGNRSH</sequence>
<keyword evidence="2 5" id="KW-0812">Transmembrane</keyword>
<dbReference type="Pfam" id="PF07690">
    <property type="entry name" value="MFS_1"/>
    <property type="match status" value="1"/>
</dbReference>
<protein>
    <submittedName>
        <fullName evidence="7">Solute carrier family 22 member 18</fullName>
    </submittedName>
</protein>
<dbReference type="PANTHER" id="PTHR24002">
    <property type="entry name" value="SOLUTE CARRIER FAMILY 22 MEMBER 18"/>
    <property type="match status" value="1"/>
</dbReference>
<dbReference type="InterPro" id="IPR036259">
    <property type="entry name" value="MFS_trans_sf"/>
</dbReference>
<dbReference type="InterPro" id="IPR020846">
    <property type="entry name" value="MFS_dom"/>
</dbReference>
<evidence type="ECO:0000256" key="4">
    <source>
        <dbReference type="ARBA" id="ARBA00023136"/>
    </source>
</evidence>
<dbReference type="InterPro" id="IPR011701">
    <property type="entry name" value="MFS"/>
</dbReference>
<comment type="subcellular location">
    <subcellularLocation>
        <location evidence="1">Membrane</location>
        <topology evidence="1">Multi-pass membrane protein</topology>
    </subcellularLocation>
</comment>
<dbReference type="GO" id="GO:0022857">
    <property type="term" value="F:transmembrane transporter activity"/>
    <property type="evidence" value="ECO:0007669"/>
    <property type="project" value="InterPro"/>
</dbReference>
<reference evidence="7" key="1">
    <citation type="journal article" date="2011" name="Genome Res.">
        <title>Deep small RNA sequencing from the nematode Ascaris reveals conservation, functional diversification, and novel developmental profiles.</title>
        <authorList>
            <person name="Wang J."/>
            <person name="Czech B."/>
            <person name="Crunk A."/>
            <person name="Wallace A."/>
            <person name="Mitreva M."/>
            <person name="Hannon G.J."/>
            <person name="Davis R.E."/>
        </authorList>
    </citation>
    <scope>NUCLEOTIDE SEQUENCE</scope>
</reference>
<dbReference type="SUPFAM" id="SSF103473">
    <property type="entry name" value="MFS general substrate transporter"/>
    <property type="match status" value="1"/>
</dbReference>
<dbReference type="GO" id="GO:0016020">
    <property type="term" value="C:membrane"/>
    <property type="evidence" value="ECO:0007669"/>
    <property type="project" value="UniProtKB-SubCell"/>
</dbReference>
<feature type="transmembrane region" description="Helical" evidence="5">
    <location>
        <begin position="284"/>
        <end position="305"/>
    </location>
</feature>
<organism evidence="7">
    <name type="scientific">Ascaris suum</name>
    <name type="common">Pig roundworm</name>
    <name type="synonym">Ascaris lumbricoides</name>
    <dbReference type="NCBI Taxonomy" id="6253"/>
    <lineage>
        <taxon>Eukaryota</taxon>
        <taxon>Metazoa</taxon>
        <taxon>Ecdysozoa</taxon>
        <taxon>Nematoda</taxon>
        <taxon>Chromadorea</taxon>
        <taxon>Rhabditida</taxon>
        <taxon>Spirurina</taxon>
        <taxon>Ascaridomorpha</taxon>
        <taxon>Ascaridoidea</taxon>
        <taxon>Ascarididae</taxon>
        <taxon>Ascaris</taxon>
    </lineage>
</organism>
<name>F1L5S7_ASCSU</name>
<evidence type="ECO:0000259" key="6">
    <source>
        <dbReference type="PROSITE" id="PS50850"/>
    </source>
</evidence>
<evidence type="ECO:0000313" key="7">
    <source>
        <dbReference type="EMBL" id="ADY45481.1"/>
    </source>
</evidence>
<dbReference type="EMBL" id="JI171945">
    <property type="protein sequence ID" value="ADY45481.1"/>
    <property type="molecule type" value="mRNA"/>
</dbReference>
<feature type="transmembrane region" description="Helical" evidence="5">
    <location>
        <begin position="397"/>
        <end position="419"/>
    </location>
</feature>
<evidence type="ECO:0000256" key="3">
    <source>
        <dbReference type="ARBA" id="ARBA00022989"/>
    </source>
</evidence>
<feature type="transmembrane region" description="Helical" evidence="5">
    <location>
        <begin position="250"/>
        <end position="272"/>
    </location>
</feature>
<feature type="transmembrane region" description="Helical" evidence="5">
    <location>
        <begin position="334"/>
        <end position="355"/>
    </location>
</feature>
<dbReference type="PANTHER" id="PTHR24002:SF3">
    <property type="entry name" value="SOLUTE CARRIER FAMILY 22 MEMBER 18"/>
    <property type="match status" value="1"/>
</dbReference>
<dbReference type="PRINTS" id="PR01035">
    <property type="entry name" value="TCRTETA"/>
</dbReference>
<feature type="transmembrane region" description="Helical" evidence="5">
    <location>
        <begin position="158"/>
        <end position="176"/>
    </location>
</feature>
<keyword evidence="4 5" id="KW-0472">Membrane</keyword>